<dbReference type="InterPro" id="IPR001314">
    <property type="entry name" value="Peptidase_S1A"/>
</dbReference>
<dbReference type="SMART" id="SM00020">
    <property type="entry name" value="Tryp_SPc"/>
    <property type="match status" value="1"/>
</dbReference>
<evidence type="ECO:0000256" key="3">
    <source>
        <dbReference type="SAM" id="SignalP"/>
    </source>
</evidence>
<keyword evidence="3" id="KW-0732">Signal</keyword>
<feature type="signal peptide" evidence="3">
    <location>
        <begin position="1"/>
        <end position="30"/>
    </location>
</feature>
<dbReference type="InterPro" id="IPR043504">
    <property type="entry name" value="Peptidase_S1_PA_chymotrypsin"/>
</dbReference>
<organism evidence="5 6">
    <name type="scientific">Delphinapterus leucas</name>
    <name type="common">Beluga whale</name>
    <dbReference type="NCBI Taxonomy" id="9749"/>
    <lineage>
        <taxon>Eukaryota</taxon>
        <taxon>Metazoa</taxon>
        <taxon>Chordata</taxon>
        <taxon>Craniata</taxon>
        <taxon>Vertebrata</taxon>
        <taxon>Euteleostomi</taxon>
        <taxon>Mammalia</taxon>
        <taxon>Eutheria</taxon>
        <taxon>Laurasiatheria</taxon>
        <taxon>Artiodactyla</taxon>
        <taxon>Whippomorpha</taxon>
        <taxon>Cetacea</taxon>
        <taxon>Odontoceti</taxon>
        <taxon>Monodontidae</taxon>
        <taxon>Delphinapterus</taxon>
    </lineage>
</organism>
<dbReference type="PANTHER" id="PTHR24271">
    <property type="entry name" value="KALLIKREIN-RELATED"/>
    <property type="match status" value="1"/>
</dbReference>
<dbReference type="CTD" id="400668"/>
<dbReference type="InterPro" id="IPR009003">
    <property type="entry name" value="Peptidase_S1_PA"/>
</dbReference>
<keyword evidence="1" id="KW-1015">Disulfide bond</keyword>
<dbReference type="AlphaFoldDB" id="A0A2Y9MQL3"/>
<evidence type="ECO:0000313" key="6">
    <source>
        <dbReference type="RefSeq" id="XP_022421337.1"/>
    </source>
</evidence>
<evidence type="ECO:0000313" key="5">
    <source>
        <dbReference type="Proteomes" id="UP000248483"/>
    </source>
</evidence>
<feature type="domain" description="Peptidase S1" evidence="4">
    <location>
        <begin position="33"/>
        <end position="249"/>
    </location>
</feature>
<dbReference type="Proteomes" id="UP000248483">
    <property type="component" value="Unplaced"/>
</dbReference>
<proteinExistence type="predicted"/>
<dbReference type="GeneID" id="111170471"/>
<dbReference type="Pfam" id="PF00089">
    <property type="entry name" value="Trypsin"/>
    <property type="match status" value="1"/>
</dbReference>
<name>A0A2Y9MQL3_DELLE</name>
<accession>A0A2Y9MQL3</accession>
<dbReference type="PROSITE" id="PS00134">
    <property type="entry name" value="TRYPSIN_HIS"/>
    <property type="match status" value="1"/>
</dbReference>
<evidence type="ECO:0000259" key="4">
    <source>
        <dbReference type="PROSITE" id="PS50240"/>
    </source>
</evidence>
<dbReference type="GO" id="GO:0006508">
    <property type="term" value="P:proteolysis"/>
    <property type="evidence" value="ECO:0007669"/>
    <property type="project" value="UniProtKB-KW"/>
</dbReference>
<dbReference type="PROSITE" id="PS50240">
    <property type="entry name" value="TRYPSIN_DOM"/>
    <property type="match status" value="1"/>
</dbReference>
<dbReference type="PRINTS" id="PR00722">
    <property type="entry name" value="CHYMOTRYPSIN"/>
</dbReference>
<keyword evidence="5" id="KW-1185">Reference proteome</keyword>
<keyword evidence="6" id="KW-0378">Hydrolase</keyword>
<dbReference type="RefSeq" id="XP_022421337.1">
    <property type="nucleotide sequence ID" value="XM_022565629.2"/>
</dbReference>
<dbReference type="PANTHER" id="PTHR24271:SF55">
    <property type="entry name" value="SERINE PROTEASE 57"/>
    <property type="match status" value="1"/>
</dbReference>
<evidence type="ECO:0000256" key="2">
    <source>
        <dbReference type="SAM" id="MobiDB-lite"/>
    </source>
</evidence>
<sequence>MRPGEGSWACLLLTLTAFQMLPMRPPGSWASRIIGGHKVTPHSRPYMASVSFQGQHHCGGFLLQTRWVVSAAHCFRDRDPQTGLVVLGAHDLRTAEATQQVFSISAVFMHPDYHPATHTSDICLLRLNSSAILGPAVGLLGLPRRPPRAGAQCKVAGWGSVSDFEELPPVLMEAEVRVLGLDICNSSWRGQLSPAMLCTRSGDRRRRGFCSTLGGPWFAEIRPMASSPSPASGAATPRPPTCTHWCPPS</sequence>
<dbReference type="SUPFAM" id="SSF50494">
    <property type="entry name" value="Trypsin-like serine proteases"/>
    <property type="match status" value="1"/>
</dbReference>
<feature type="region of interest" description="Disordered" evidence="2">
    <location>
        <begin position="225"/>
        <end position="249"/>
    </location>
</feature>
<reference evidence="6" key="1">
    <citation type="submission" date="2025-08" db="UniProtKB">
        <authorList>
            <consortium name="RefSeq"/>
        </authorList>
    </citation>
    <scope>IDENTIFICATION</scope>
    <source>
        <tissue evidence="6">Blood</tissue>
    </source>
</reference>
<protein>
    <submittedName>
        <fullName evidence="6">Serine protease 57 isoform X2</fullName>
    </submittedName>
</protein>
<evidence type="ECO:0000256" key="1">
    <source>
        <dbReference type="ARBA" id="ARBA00023157"/>
    </source>
</evidence>
<dbReference type="Gene3D" id="2.40.10.10">
    <property type="entry name" value="Trypsin-like serine proteases"/>
    <property type="match status" value="2"/>
</dbReference>
<dbReference type="GO" id="GO:0004252">
    <property type="term" value="F:serine-type endopeptidase activity"/>
    <property type="evidence" value="ECO:0007669"/>
    <property type="project" value="InterPro"/>
</dbReference>
<feature type="compositionally biased region" description="Low complexity" evidence="2">
    <location>
        <begin position="225"/>
        <end position="236"/>
    </location>
</feature>
<dbReference type="FunFam" id="2.40.10.10:FF:000005">
    <property type="entry name" value="Serine protease 37"/>
    <property type="match status" value="1"/>
</dbReference>
<feature type="chain" id="PRO_5016180996" evidence="3">
    <location>
        <begin position="31"/>
        <end position="249"/>
    </location>
</feature>
<gene>
    <name evidence="6" type="primary">PRSS57</name>
</gene>
<dbReference type="InterPro" id="IPR001254">
    <property type="entry name" value="Trypsin_dom"/>
</dbReference>
<keyword evidence="6" id="KW-0645">Protease</keyword>
<dbReference type="CDD" id="cd00190">
    <property type="entry name" value="Tryp_SPc"/>
    <property type="match status" value="1"/>
</dbReference>
<dbReference type="InterPro" id="IPR018114">
    <property type="entry name" value="TRYPSIN_HIS"/>
</dbReference>